<dbReference type="PROSITE" id="PS00631">
    <property type="entry name" value="CYTOSOL_AP"/>
    <property type="match status" value="1"/>
</dbReference>
<protein>
    <recommendedName>
        <fullName evidence="7">Probable cytosol aminopeptidase</fullName>
    </recommendedName>
    <alternativeName>
        <fullName evidence="8">Leucine aminopeptidase</fullName>
    </alternativeName>
    <alternativeName>
        <fullName evidence="5">Leucyl aminopeptidase</fullName>
    </alternativeName>
</protein>
<dbReference type="InterPro" id="IPR043472">
    <property type="entry name" value="Macro_dom-like"/>
</dbReference>
<reference evidence="11 12" key="1">
    <citation type="submission" date="2016-10" db="EMBL/GenBank/DDBJ databases">
        <authorList>
            <person name="de Groot N.N."/>
        </authorList>
    </citation>
    <scope>NUCLEOTIDE SEQUENCE [LARGE SCALE GENOMIC DNA]</scope>
    <source>
        <strain evidence="11 12">DSM 20117</strain>
    </source>
</reference>
<evidence type="ECO:0000259" key="10">
    <source>
        <dbReference type="PROSITE" id="PS00631"/>
    </source>
</evidence>
<name>A0A1H1FBY5_9MICC</name>
<comment type="similarity">
    <text evidence="1">Belongs to the peptidase M17 family.</text>
</comment>
<dbReference type="STRING" id="37928.SAMN04489742_3366"/>
<dbReference type="PANTHER" id="PTHR11963">
    <property type="entry name" value="LEUCINE AMINOPEPTIDASE-RELATED"/>
    <property type="match status" value="1"/>
</dbReference>
<dbReference type="Gene3D" id="3.40.220.10">
    <property type="entry name" value="Leucine Aminopeptidase, subunit E, domain 1"/>
    <property type="match status" value="1"/>
</dbReference>
<evidence type="ECO:0000256" key="2">
    <source>
        <dbReference type="ARBA" id="ARBA00022438"/>
    </source>
</evidence>
<evidence type="ECO:0000313" key="11">
    <source>
        <dbReference type="EMBL" id="SDQ98471.1"/>
    </source>
</evidence>
<evidence type="ECO:0000256" key="5">
    <source>
        <dbReference type="ARBA" id="ARBA00033172"/>
    </source>
</evidence>
<evidence type="ECO:0000256" key="1">
    <source>
        <dbReference type="ARBA" id="ARBA00009528"/>
    </source>
</evidence>
<dbReference type="GO" id="GO:0006508">
    <property type="term" value="P:proteolysis"/>
    <property type="evidence" value="ECO:0007669"/>
    <property type="project" value="UniProtKB-KW"/>
</dbReference>
<comment type="function">
    <text evidence="6">Presumably involved in the processing and regular turnover of intracellular proteins. Catalyzes the removal of unsubstituted N-terminal amino acids from various peptides.</text>
</comment>
<dbReference type="PRINTS" id="PR00481">
    <property type="entry name" value="LAMNOPPTDASE"/>
</dbReference>
<dbReference type="SUPFAM" id="SSF52949">
    <property type="entry name" value="Macro domain-like"/>
    <property type="match status" value="1"/>
</dbReference>
<evidence type="ECO:0000256" key="9">
    <source>
        <dbReference type="SAM" id="MobiDB-lite"/>
    </source>
</evidence>
<dbReference type="Gene3D" id="3.40.630.10">
    <property type="entry name" value="Zn peptidases"/>
    <property type="match status" value="1"/>
</dbReference>
<keyword evidence="12" id="KW-1185">Reference proteome</keyword>
<dbReference type="SUPFAM" id="SSF53187">
    <property type="entry name" value="Zn-dependent exopeptidases"/>
    <property type="match status" value="1"/>
</dbReference>
<dbReference type="InterPro" id="IPR000819">
    <property type="entry name" value="Peptidase_M17_C"/>
</dbReference>
<keyword evidence="3" id="KW-0645">Protease</keyword>
<dbReference type="PANTHER" id="PTHR11963:SF23">
    <property type="entry name" value="CYTOSOL AMINOPEPTIDASE"/>
    <property type="match status" value="1"/>
</dbReference>
<dbReference type="Pfam" id="PF00883">
    <property type="entry name" value="Peptidase_M17"/>
    <property type="match status" value="1"/>
</dbReference>
<accession>A0A1H1FBY5</accession>
<dbReference type="Proteomes" id="UP000181917">
    <property type="component" value="Unassembled WGS sequence"/>
</dbReference>
<keyword evidence="2 11" id="KW-0031">Aminopeptidase</keyword>
<proteinExistence type="inferred from homology"/>
<dbReference type="GO" id="GO:0030145">
    <property type="term" value="F:manganese ion binding"/>
    <property type="evidence" value="ECO:0007669"/>
    <property type="project" value="InterPro"/>
</dbReference>
<evidence type="ECO:0000256" key="3">
    <source>
        <dbReference type="ARBA" id="ARBA00022670"/>
    </source>
</evidence>
<dbReference type="InterPro" id="IPR008283">
    <property type="entry name" value="Peptidase_M17_N"/>
</dbReference>
<dbReference type="GO" id="GO:0070006">
    <property type="term" value="F:metalloaminopeptidase activity"/>
    <property type="evidence" value="ECO:0007669"/>
    <property type="project" value="InterPro"/>
</dbReference>
<gene>
    <name evidence="11" type="ORF">SAMN04489742_3366</name>
</gene>
<dbReference type="GO" id="GO:0005737">
    <property type="term" value="C:cytoplasm"/>
    <property type="evidence" value="ECO:0007669"/>
    <property type="project" value="InterPro"/>
</dbReference>
<dbReference type="RefSeq" id="WP_244520198.1">
    <property type="nucleotide sequence ID" value="NZ_FNKH01000002.1"/>
</dbReference>
<dbReference type="AlphaFoldDB" id="A0A1H1FBY5"/>
<evidence type="ECO:0000256" key="4">
    <source>
        <dbReference type="ARBA" id="ARBA00022801"/>
    </source>
</evidence>
<dbReference type="EMBL" id="FNKH01000002">
    <property type="protein sequence ID" value="SDQ98471.1"/>
    <property type="molecule type" value="Genomic_DNA"/>
</dbReference>
<evidence type="ECO:0000256" key="6">
    <source>
        <dbReference type="ARBA" id="ARBA00049972"/>
    </source>
</evidence>
<evidence type="ECO:0000256" key="7">
    <source>
        <dbReference type="ARBA" id="ARBA00050021"/>
    </source>
</evidence>
<feature type="region of interest" description="Disordered" evidence="9">
    <location>
        <begin position="58"/>
        <end position="80"/>
    </location>
</feature>
<dbReference type="Pfam" id="PF02789">
    <property type="entry name" value="Peptidase_M17_N"/>
    <property type="match status" value="1"/>
</dbReference>
<evidence type="ECO:0000313" key="12">
    <source>
        <dbReference type="Proteomes" id="UP000181917"/>
    </source>
</evidence>
<sequence length="544" mass="56901">MGHPAATSDELTTRTLEEALVAPRLSTIVAGTGLDKDHVVPESGTGVSVLVVPIGTSGVPGVSSGNSDERATPQPRQGAAEAAARYDVDVAVLAEVNSVTGRAAEILAVTAPRREPGLPQRLLFLGVGDESPASLRKAGAALAKATFGVETIRASVVDGLDEPEQRAFVEGFLLGGYRPPRAGTSPVPKPMARTLELTGASGTALAAAVAMSKAVWLARNLANMPSNVKNPAWMAGQSERLAAESGLEVRIWNDAELAAGGFGGLLAVGRGSEHESRLVQLSYTPADAAPDAQHIVLVGKGITFDTGGVSLKPREAMVPMKTDMAGAGVVLAVLNAAAELGVPHRVTGLLALAENSIGAASYRPGDVVRTYDGTTVEIGNTDAEGRMVLADALAFARDELAPDVLIDIATLTGAASLGLGRRHAALYGTRQDLVSGFERAAELSGSRSGICPSRRQRRNTGPRWIPRWRICPIFRHRSPRYRPARSLRRCSFGSLSDRHRGCIWTSPVRPGPPPMKQRSPRALPATAHACSCHSWPATGASLSV</sequence>
<organism evidence="11 12">
    <name type="scientific">Crystallibacter crystallopoietes</name>
    <dbReference type="NCBI Taxonomy" id="37928"/>
    <lineage>
        <taxon>Bacteria</taxon>
        <taxon>Bacillati</taxon>
        <taxon>Actinomycetota</taxon>
        <taxon>Actinomycetes</taxon>
        <taxon>Micrococcales</taxon>
        <taxon>Micrococcaceae</taxon>
        <taxon>Crystallibacter</taxon>
    </lineage>
</organism>
<dbReference type="CDD" id="cd00433">
    <property type="entry name" value="Peptidase_M17"/>
    <property type="match status" value="1"/>
</dbReference>
<keyword evidence="4" id="KW-0378">Hydrolase</keyword>
<dbReference type="InterPro" id="IPR011356">
    <property type="entry name" value="Leucine_aapep/pepB"/>
</dbReference>
<evidence type="ECO:0000256" key="8">
    <source>
        <dbReference type="ARBA" id="ARBA00050061"/>
    </source>
</evidence>
<feature type="domain" description="Cytosol aminopeptidase" evidence="10">
    <location>
        <begin position="380"/>
        <end position="387"/>
    </location>
</feature>